<gene>
    <name evidence="3" type="ORF">F53441_2826</name>
</gene>
<evidence type="ECO:0000313" key="3">
    <source>
        <dbReference type="EMBL" id="KAF4454748.1"/>
    </source>
</evidence>
<feature type="compositionally biased region" description="Acidic residues" evidence="2">
    <location>
        <begin position="213"/>
        <end position="224"/>
    </location>
</feature>
<dbReference type="EMBL" id="JAADJG010000117">
    <property type="protein sequence ID" value="KAF4454748.1"/>
    <property type="molecule type" value="Genomic_DNA"/>
</dbReference>
<proteinExistence type="predicted"/>
<comment type="caution">
    <text evidence="3">The sequence shown here is derived from an EMBL/GenBank/DDBJ whole genome shotgun (WGS) entry which is preliminary data.</text>
</comment>
<reference evidence="3" key="1">
    <citation type="submission" date="2020-01" db="EMBL/GenBank/DDBJ databases">
        <title>Identification and distribution of gene clusters putatively required for synthesis of sphingolipid metabolism inhibitors in phylogenetically diverse species of the filamentous fungus Fusarium.</title>
        <authorList>
            <person name="Kim H.-S."/>
            <person name="Busman M."/>
            <person name="Brown D.W."/>
            <person name="Divon H."/>
            <person name="Uhlig S."/>
            <person name="Proctor R.H."/>
        </authorList>
    </citation>
    <scope>NUCLEOTIDE SEQUENCE</scope>
    <source>
        <strain evidence="3">NRRL 53441</strain>
    </source>
</reference>
<organism evidence="3 4">
    <name type="scientific">Fusarium austroafricanum</name>
    <dbReference type="NCBI Taxonomy" id="2364996"/>
    <lineage>
        <taxon>Eukaryota</taxon>
        <taxon>Fungi</taxon>
        <taxon>Dikarya</taxon>
        <taxon>Ascomycota</taxon>
        <taxon>Pezizomycotina</taxon>
        <taxon>Sordariomycetes</taxon>
        <taxon>Hypocreomycetidae</taxon>
        <taxon>Hypocreales</taxon>
        <taxon>Nectriaceae</taxon>
        <taxon>Fusarium</taxon>
        <taxon>Fusarium concolor species complex</taxon>
    </lineage>
</organism>
<dbReference type="OrthoDB" id="4925544at2759"/>
<sequence length="672" mass="74486">MEQQDPDSLCTPSAVLCDTEHRSTRQNPSPSPSTFTLTPALQRRTATPSSRPTTPATPGPNTTSTNRSSLSTSEPTLRFPRPQGNRHLANWISSSDPDIMRLTTTTEDTGLSESTYELISGTDTESQDGNYTESISESVGSLDVHYPEDVHSLAGTEQTYDDESLADENEPSASQPRQVPEDMAMSASMDADQTPRAHQSWASIVKNGPLPELEAEAEPADGPESEPAFKAESEPESEDEARSRCSLEYTQQSLKTPSIPSPDTSNTEDRFSQKPSPDDIQEQAESQRARFNKWLKDVQRPEIIPREAMSKFAKSLFPAVLALVLVSLIRVCYTPLSRDAAPHSPATTSAVTIHPTLLTSTRTSLPTLKPFPTSTGATALVPLENLRPDEWLWGGKQPEVTVTRHRGGFLIHMPRSAKKLWLDRDCLKFDAKRGDKPVGFGTTSVEEGMLLKIPKDEAHGTLKVDIYTTCRPKVHKVLRITFEKGIISAALDSTWAFAQHFPELVPAAAQGAERRLEEAKRSLETASDNLMNTSDNVLKNLGSRFHKAHRSLSWIRADVLNHAQTAKEGISKRLTTVTSGVKQYMPDAEAMQEQAKVELLNAQIRAKLWWLKYTAGQEEHNRYKRAAKQFMGKRLLNNKVLRKATNKASAFEQFFRPCSTANRRGTKEGQKA</sequence>
<keyword evidence="4" id="KW-1185">Reference proteome</keyword>
<feature type="compositionally biased region" description="Polar residues" evidence="2">
    <location>
        <begin position="248"/>
        <end position="265"/>
    </location>
</feature>
<accession>A0A8H4KS67</accession>
<evidence type="ECO:0000313" key="4">
    <source>
        <dbReference type="Proteomes" id="UP000605986"/>
    </source>
</evidence>
<feature type="compositionally biased region" description="Low complexity" evidence="2">
    <location>
        <begin position="43"/>
        <end position="73"/>
    </location>
</feature>
<dbReference type="AlphaFoldDB" id="A0A8H4KS67"/>
<feature type="region of interest" description="Disordered" evidence="2">
    <location>
        <begin position="1"/>
        <end position="286"/>
    </location>
</feature>
<feature type="compositionally biased region" description="Polar residues" evidence="2">
    <location>
        <begin position="91"/>
        <end position="139"/>
    </location>
</feature>
<name>A0A8H4KS67_9HYPO</name>
<evidence type="ECO:0000256" key="2">
    <source>
        <dbReference type="SAM" id="MobiDB-lite"/>
    </source>
</evidence>
<feature type="compositionally biased region" description="Acidic residues" evidence="2">
    <location>
        <begin position="159"/>
        <end position="170"/>
    </location>
</feature>
<evidence type="ECO:0000256" key="1">
    <source>
        <dbReference type="SAM" id="Coils"/>
    </source>
</evidence>
<keyword evidence="1" id="KW-0175">Coiled coil</keyword>
<protein>
    <submittedName>
        <fullName evidence="3">Uncharacterized protein</fullName>
    </submittedName>
</protein>
<dbReference type="Proteomes" id="UP000605986">
    <property type="component" value="Unassembled WGS sequence"/>
</dbReference>
<feature type="coiled-coil region" evidence="1">
    <location>
        <begin position="509"/>
        <end position="536"/>
    </location>
</feature>